<keyword evidence="2" id="KW-0540">Nuclease</keyword>
<proteinExistence type="predicted"/>
<evidence type="ECO:0000259" key="1">
    <source>
        <dbReference type="Pfam" id="PF13392"/>
    </source>
</evidence>
<dbReference type="GO" id="GO:0004519">
    <property type="term" value="F:endonuclease activity"/>
    <property type="evidence" value="ECO:0007669"/>
    <property type="project" value="UniProtKB-KW"/>
</dbReference>
<reference evidence="2 3" key="1">
    <citation type="submission" date="2016-11" db="EMBL/GenBank/DDBJ databases">
        <title>Biological and genomic characterization of a historic collection of therapeutic Escherichia coli bacteriophage.</title>
        <authorList>
            <person name="Baig A."/>
            <person name="Colom J."/>
            <person name="Atterbury R."/>
            <person name="Barrow P."/>
        </authorList>
    </citation>
    <scope>NUCLEOTIDE SEQUENCE [LARGE SCALE GENOMIC DNA]</scope>
</reference>
<dbReference type="InterPro" id="IPR003615">
    <property type="entry name" value="HNH_nuc"/>
</dbReference>
<protein>
    <submittedName>
        <fullName evidence="2">HNH endonuclease</fullName>
    </submittedName>
</protein>
<keyword evidence="2" id="KW-0255">Endonuclease</keyword>
<sequence length="157" mass="18439">MEHIKDFLSYDRETGVFTWIQPTYRRGRPGDIAGCINSSGYWRIPYMGRYYMAHRLAWFFEYGEWPEGPLDHINRDRLDNRISNLRKATTADNVRNAKNKGARTGVKGVVKNGNRFYGRVHFNYKSYNAGSYGTLEEAESAVKKLREKLHKEFYCHD</sequence>
<dbReference type="InterPro" id="IPR044925">
    <property type="entry name" value="His-Me_finger_sf"/>
</dbReference>
<evidence type="ECO:0000313" key="2">
    <source>
        <dbReference type="EMBL" id="AQN31995.1"/>
    </source>
</evidence>
<keyword evidence="2" id="KW-0378">Hydrolase</keyword>
<accession>A0A1Q1PV86</accession>
<dbReference type="Proteomes" id="UP000223569">
    <property type="component" value="Segment"/>
</dbReference>
<feature type="domain" description="HNH nuclease" evidence="1">
    <location>
        <begin position="51"/>
        <end position="95"/>
    </location>
</feature>
<keyword evidence="3" id="KW-1185">Reference proteome</keyword>
<gene>
    <name evidence="2" type="ORF">P_57</name>
</gene>
<dbReference type="EMBL" id="KY295898">
    <property type="protein sequence ID" value="AQN31995.1"/>
    <property type="molecule type" value="Genomic_DNA"/>
</dbReference>
<dbReference type="SUPFAM" id="SSF54060">
    <property type="entry name" value="His-Me finger endonucleases"/>
    <property type="match status" value="1"/>
</dbReference>
<dbReference type="Pfam" id="PF13392">
    <property type="entry name" value="HNH_3"/>
    <property type="match status" value="1"/>
</dbReference>
<dbReference type="Gene3D" id="3.90.75.20">
    <property type="match status" value="1"/>
</dbReference>
<name>A0A1Q1PV86_9CAUD</name>
<organism evidence="2 3">
    <name type="scientific">Escherichia phage P_AB-2017</name>
    <dbReference type="NCBI Taxonomy" id="1933115"/>
    <lineage>
        <taxon>Viruses</taxon>
        <taxon>Duplodnaviria</taxon>
        <taxon>Heunggongvirae</taxon>
        <taxon>Uroviricota</taxon>
        <taxon>Caudoviricetes</taxon>
        <taxon>Sarkviridae</taxon>
        <taxon>Guernseyvirinae</taxon>
        <taxon>Kagunavirus</taxon>
        <taxon>Kagunavirus PAB2017</taxon>
    </lineage>
</organism>
<evidence type="ECO:0000313" key="3">
    <source>
        <dbReference type="Proteomes" id="UP000223569"/>
    </source>
</evidence>